<evidence type="ECO:0000256" key="4">
    <source>
        <dbReference type="ARBA" id="ARBA00022692"/>
    </source>
</evidence>
<feature type="transmembrane region" description="Helical" evidence="7">
    <location>
        <begin position="350"/>
        <end position="370"/>
    </location>
</feature>
<feature type="transmembrane region" description="Helical" evidence="7">
    <location>
        <begin position="131"/>
        <end position="152"/>
    </location>
</feature>
<keyword evidence="9" id="KW-1185">Reference proteome</keyword>
<feature type="transmembrane region" description="Helical" evidence="7">
    <location>
        <begin position="99"/>
        <end position="119"/>
    </location>
</feature>
<feature type="transmembrane region" description="Helical" evidence="7">
    <location>
        <begin position="382"/>
        <end position="401"/>
    </location>
</feature>
<evidence type="ECO:0000256" key="7">
    <source>
        <dbReference type="SAM" id="Phobius"/>
    </source>
</evidence>
<feature type="transmembrane region" description="Helical" evidence="7">
    <location>
        <begin position="164"/>
        <end position="186"/>
    </location>
</feature>
<sequence length="430" mass="43299">MLKIGAIGFGGGSALIPVMERELVGGRMLNEPEFTQDTVIANITPGALPVKLAGLAGVRLHGGASAVAGALCVALPGAVGTVALLALSRLLGPGVVEVFEYSSVGITAFIVYLLLHYILKVLAPSGRLRPVPLAIALAAFALTGLNETLRFAGDLLGATVDPGLPALSVVQVVIVALALITGLTLWQRIRSRRRRVPPPPGETGGGSGIGRRALIAIAAFTALFLLGAALALLVPPVRQSLGFMLSVAASTGTSFGGGEAYVAVADGFFVATGAVDSTQFYGQVVPIANALPGPILVKIAAGVAYLAGGPLGLVMATAALLITVGVCGAAASGVLAGYGSLGHSRLVRNIALYILPVICGLLMTTALSMLRVSAQIAGEAGAMPVATLAASLVLVVVAYLAHRFSRVPDVVVILVFGVVTFAALKAISGL</sequence>
<dbReference type="Pfam" id="PF02417">
    <property type="entry name" value="Chromate_transp"/>
    <property type="match status" value="2"/>
</dbReference>
<feature type="transmembrane region" description="Helical" evidence="7">
    <location>
        <begin position="313"/>
        <end position="338"/>
    </location>
</feature>
<proteinExistence type="inferred from homology"/>
<gene>
    <name evidence="8" type="ORF">JD276_08545</name>
</gene>
<evidence type="ECO:0000313" key="9">
    <source>
        <dbReference type="Proteomes" id="UP000608530"/>
    </source>
</evidence>
<keyword evidence="3" id="KW-1003">Cell membrane</keyword>
<feature type="transmembrane region" description="Helical" evidence="7">
    <location>
        <begin position="66"/>
        <end position="87"/>
    </location>
</feature>
<feature type="transmembrane region" description="Helical" evidence="7">
    <location>
        <begin position="213"/>
        <end position="234"/>
    </location>
</feature>
<comment type="subcellular location">
    <subcellularLocation>
        <location evidence="1">Cell membrane</location>
        <topology evidence="1">Multi-pass membrane protein</topology>
    </subcellularLocation>
</comment>
<dbReference type="GO" id="GO:0005886">
    <property type="term" value="C:plasma membrane"/>
    <property type="evidence" value="ECO:0007669"/>
    <property type="project" value="UniProtKB-SubCell"/>
</dbReference>
<dbReference type="GO" id="GO:0015109">
    <property type="term" value="F:chromate transmembrane transporter activity"/>
    <property type="evidence" value="ECO:0007669"/>
    <property type="project" value="InterPro"/>
</dbReference>
<evidence type="ECO:0000256" key="6">
    <source>
        <dbReference type="ARBA" id="ARBA00023136"/>
    </source>
</evidence>
<feature type="transmembrane region" description="Helical" evidence="7">
    <location>
        <begin position="410"/>
        <end position="428"/>
    </location>
</feature>
<dbReference type="EMBL" id="JAEHOH010000010">
    <property type="protein sequence ID" value="MBK0419083.1"/>
    <property type="molecule type" value="Genomic_DNA"/>
</dbReference>
<dbReference type="InterPro" id="IPR003370">
    <property type="entry name" value="Chromate_transpt"/>
</dbReference>
<reference evidence="8" key="1">
    <citation type="submission" date="2020-12" db="EMBL/GenBank/DDBJ databases">
        <title>Leucobacter sp. CAS1, isolated from Chromium sludge.</title>
        <authorList>
            <person name="Xu Z."/>
        </authorList>
    </citation>
    <scope>NUCLEOTIDE SEQUENCE</scope>
    <source>
        <strain evidence="8">CSA1</strain>
    </source>
</reference>
<comment type="caution">
    <text evidence="8">The sequence shown here is derived from an EMBL/GenBank/DDBJ whole genome shotgun (WGS) entry which is preliminary data.</text>
</comment>
<evidence type="ECO:0000256" key="2">
    <source>
        <dbReference type="ARBA" id="ARBA00005262"/>
    </source>
</evidence>
<evidence type="ECO:0000256" key="3">
    <source>
        <dbReference type="ARBA" id="ARBA00022475"/>
    </source>
</evidence>
<evidence type="ECO:0000256" key="5">
    <source>
        <dbReference type="ARBA" id="ARBA00022989"/>
    </source>
</evidence>
<name>A0A934Q7V1_9MICO</name>
<accession>A0A934Q7V1</accession>
<dbReference type="RefSeq" id="WP_200115220.1">
    <property type="nucleotide sequence ID" value="NZ_JAEHOH010000010.1"/>
</dbReference>
<keyword evidence="6 7" id="KW-0472">Membrane</keyword>
<keyword evidence="4 7" id="KW-0812">Transmembrane</keyword>
<keyword evidence="5 7" id="KW-1133">Transmembrane helix</keyword>
<dbReference type="Proteomes" id="UP000608530">
    <property type="component" value="Unassembled WGS sequence"/>
</dbReference>
<dbReference type="InterPro" id="IPR052518">
    <property type="entry name" value="CHR_Transporter"/>
</dbReference>
<protein>
    <submittedName>
        <fullName evidence="8">Chromate transporter</fullName>
    </submittedName>
</protein>
<evidence type="ECO:0000313" key="8">
    <source>
        <dbReference type="EMBL" id="MBK0419083.1"/>
    </source>
</evidence>
<dbReference type="AlphaFoldDB" id="A0A934Q7V1"/>
<dbReference type="PANTHER" id="PTHR43663">
    <property type="entry name" value="CHROMATE TRANSPORT PROTEIN-RELATED"/>
    <property type="match status" value="1"/>
</dbReference>
<dbReference type="PANTHER" id="PTHR43663:SF1">
    <property type="entry name" value="CHROMATE TRANSPORTER"/>
    <property type="match status" value="1"/>
</dbReference>
<evidence type="ECO:0000256" key="1">
    <source>
        <dbReference type="ARBA" id="ARBA00004651"/>
    </source>
</evidence>
<organism evidence="8 9">
    <name type="scientific">Leucobacter chromiisoli</name>
    <dbReference type="NCBI Taxonomy" id="2796471"/>
    <lineage>
        <taxon>Bacteria</taxon>
        <taxon>Bacillati</taxon>
        <taxon>Actinomycetota</taxon>
        <taxon>Actinomycetes</taxon>
        <taxon>Micrococcales</taxon>
        <taxon>Microbacteriaceae</taxon>
        <taxon>Leucobacter</taxon>
    </lineage>
</organism>
<comment type="similarity">
    <text evidence="2">Belongs to the chromate ion transporter (CHR) (TC 2.A.51) family.</text>
</comment>